<dbReference type="OrthoDB" id="548474at2759"/>
<protein>
    <submittedName>
        <fullName evidence="1">Uncharacterized protein</fullName>
    </submittedName>
</protein>
<dbReference type="Proteomes" id="UP000324585">
    <property type="component" value="Unassembled WGS sequence"/>
</dbReference>
<gene>
    <name evidence="1" type="ORF">FVE85_8180</name>
</gene>
<name>A0A5J4YPN2_PORPP</name>
<comment type="caution">
    <text evidence="1">The sequence shown here is derived from an EMBL/GenBank/DDBJ whole genome shotgun (WGS) entry which is preliminary data.</text>
</comment>
<accession>A0A5J4YPN2</accession>
<organism evidence="1 2">
    <name type="scientific">Porphyridium purpureum</name>
    <name type="common">Red alga</name>
    <name type="synonym">Porphyridium cruentum</name>
    <dbReference type="NCBI Taxonomy" id="35688"/>
    <lineage>
        <taxon>Eukaryota</taxon>
        <taxon>Rhodophyta</taxon>
        <taxon>Bangiophyceae</taxon>
        <taxon>Porphyridiales</taxon>
        <taxon>Porphyridiaceae</taxon>
        <taxon>Porphyridium</taxon>
    </lineage>
</organism>
<sequence>MQQQPQQQQQKDRYEIKLGEGIYFTPSRAASAAQGVHDEQSGQASAAATMQKPVFLLTQDELLAERVELQMQLERLADSNTQMREFDPHGQDALLVESIAENIDAMARKAARLDAILERLGVPAAQAQAFSSGAHTGGVFL</sequence>
<evidence type="ECO:0000313" key="2">
    <source>
        <dbReference type="Proteomes" id="UP000324585"/>
    </source>
</evidence>
<evidence type="ECO:0000313" key="1">
    <source>
        <dbReference type="EMBL" id="KAA8492673.1"/>
    </source>
</evidence>
<reference evidence="2" key="1">
    <citation type="journal article" date="2019" name="Nat. Commun.">
        <title>Expansion of phycobilisome linker gene families in mesophilic red algae.</title>
        <authorList>
            <person name="Lee J."/>
            <person name="Kim D."/>
            <person name="Bhattacharya D."/>
            <person name="Yoon H.S."/>
        </authorList>
    </citation>
    <scope>NUCLEOTIDE SEQUENCE [LARGE SCALE GENOMIC DNA]</scope>
    <source>
        <strain evidence="2">CCMP 1328</strain>
    </source>
</reference>
<proteinExistence type="predicted"/>
<keyword evidence="2" id="KW-1185">Reference proteome</keyword>
<dbReference type="AlphaFoldDB" id="A0A5J4YPN2"/>
<dbReference type="EMBL" id="VRMN01000009">
    <property type="protein sequence ID" value="KAA8492673.1"/>
    <property type="molecule type" value="Genomic_DNA"/>
</dbReference>